<reference evidence="4" key="1">
    <citation type="submission" date="2006-12" db="EMBL/GenBank/DDBJ databases">
        <title>Complete sequence of Pyrobaculum islandicum DSM 4184.</title>
        <authorList>
            <person name="Copeland A."/>
            <person name="Lucas S."/>
            <person name="Lapidus A."/>
            <person name="Barry K."/>
            <person name="Detter J.C."/>
            <person name="Glavina del Rio T."/>
            <person name="Dalin E."/>
            <person name="Tice H."/>
            <person name="Pitluck S."/>
            <person name="Meincke L."/>
            <person name="Brettin T."/>
            <person name="Bruce D."/>
            <person name="Han C."/>
            <person name="Tapia R."/>
            <person name="Gilna P."/>
            <person name="Schmutz J."/>
            <person name="Larimer F."/>
            <person name="Land M."/>
            <person name="Hauser L."/>
            <person name="Kyrpides N."/>
            <person name="Mikhailova N."/>
            <person name="Cozen A.E."/>
            <person name="Fitz-Gibbon S.T."/>
            <person name="House C.H."/>
            <person name="Saltikov C."/>
            <person name="Lowe T."/>
            <person name="Richardson P."/>
        </authorList>
    </citation>
    <scope>NUCLEOTIDE SEQUENCE [LARGE SCALE GENOMIC DNA]</scope>
    <source>
        <strain evidence="4">DSM 4184</strain>
    </source>
</reference>
<dbReference type="KEGG" id="pis:Pisl_0446"/>
<dbReference type="GO" id="GO:0016757">
    <property type="term" value="F:glycosyltransferase activity"/>
    <property type="evidence" value="ECO:0007669"/>
    <property type="project" value="UniProtKB-KW"/>
</dbReference>
<dbReference type="InterPro" id="IPR029057">
    <property type="entry name" value="PRTase-like"/>
</dbReference>
<evidence type="ECO:0000313" key="4">
    <source>
        <dbReference type="EMBL" id="ABL87624.1"/>
    </source>
</evidence>
<keyword evidence="2" id="KW-0808">Transferase</keyword>
<dbReference type="STRING" id="384616.Pisl_0446"/>
<keyword evidence="5" id="KW-1185">Reference proteome</keyword>
<name>A1RRP2_PYRIL</name>
<dbReference type="PANTHER" id="PTHR43363">
    <property type="entry name" value="HYPOXANTHINE PHOSPHORIBOSYLTRANSFERASE"/>
    <property type="match status" value="1"/>
</dbReference>
<protein>
    <submittedName>
        <fullName evidence="4">Phosphoribosyltransferase</fullName>
    </submittedName>
</protein>
<keyword evidence="1 4" id="KW-0328">Glycosyltransferase</keyword>
<dbReference type="InterPro" id="IPR000836">
    <property type="entry name" value="PRTase_dom"/>
</dbReference>
<dbReference type="EMBL" id="CP000504">
    <property type="protein sequence ID" value="ABL87624.1"/>
    <property type="molecule type" value="Genomic_DNA"/>
</dbReference>
<dbReference type="HOGENOM" id="CLU_080904_0_0_2"/>
<dbReference type="Proteomes" id="UP000002595">
    <property type="component" value="Chromosome"/>
</dbReference>
<sequence length="238" mass="27235">MYINWVGTYLNVPKIPVKVVTFDEIVEWSRKLAEKIKESNWQPDVIVAVARGGYVPARLLCDWLGVSDLLSVQVVHWPSAAQIAEKAYVKYPINVDLSGKRVLVVDDIVDTGDSIELAKKSLEECCRPKEVKTAALQVITSVAKFMPDFYAVEVREWIWFAYQWNAVEDATGFIMKIVKETGKTEWCLDELIQAHLEWYGSEYVEKRFGYMLYALDMLVKRGYIKLSKCLASPNIAVR</sequence>
<dbReference type="Pfam" id="PF00156">
    <property type="entry name" value="Pribosyltran"/>
    <property type="match status" value="1"/>
</dbReference>
<gene>
    <name evidence="4" type="ordered locus">Pisl_0446</name>
</gene>
<evidence type="ECO:0000313" key="5">
    <source>
        <dbReference type="Proteomes" id="UP000002595"/>
    </source>
</evidence>
<feature type="domain" description="Phosphoribosyltransferase" evidence="3">
    <location>
        <begin position="29"/>
        <end position="162"/>
    </location>
</feature>
<dbReference type="AlphaFoldDB" id="A1RRP2"/>
<evidence type="ECO:0000259" key="3">
    <source>
        <dbReference type="Pfam" id="PF00156"/>
    </source>
</evidence>
<proteinExistence type="predicted"/>
<dbReference type="Gene3D" id="3.40.50.2020">
    <property type="match status" value="1"/>
</dbReference>
<organism evidence="4 5">
    <name type="scientific">Pyrobaculum islandicum (strain DSM 4184 / JCM 9189 / GEO3)</name>
    <dbReference type="NCBI Taxonomy" id="384616"/>
    <lineage>
        <taxon>Archaea</taxon>
        <taxon>Thermoproteota</taxon>
        <taxon>Thermoprotei</taxon>
        <taxon>Thermoproteales</taxon>
        <taxon>Thermoproteaceae</taxon>
        <taxon>Pyrobaculum</taxon>
    </lineage>
</organism>
<dbReference type="PANTHER" id="PTHR43363:SF2">
    <property type="entry name" value="PHOSPHORIBOSYLTRANSFERASE"/>
    <property type="match status" value="1"/>
</dbReference>
<dbReference type="eggNOG" id="arCOG00040">
    <property type="taxonomic scope" value="Archaea"/>
</dbReference>
<evidence type="ECO:0000256" key="2">
    <source>
        <dbReference type="ARBA" id="ARBA00022679"/>
    </source>
</evidence>
<dbReference type="SUPFAM" id="SSF53271">
    <property type="entry name" value="PRTase-like"/>
    <property type="match status" value="1"/>
</dbReference>
<dbReference type="CDD" id="cd06223">
    <property type="entry name" value="PRTases_typeI"/>
    <property type="match status" value="1"/>
</dbReference>
<accession>A1RRP2</accession>
<evidence type="ECO:0000256" key="1">
    <source>
        <dbReference type="ARBA" id="ARBA00022676"/>
    </source>
</evidence>